<feature type="transmembrane region" description="Helical" evidence="2">
    <location>
        <begin position="14"/>
        <end position="35"/>
    </location>
</feature>
<dbReference type="AlphaFoldDB" id="A0A8H6HCF1"/>
<accession>A0A8H6HCF1</accession>
<dbReference type="Proteomes" id="UP000521943">
    <property type="component" value="Unassembled WGS sequence"/>
</dbReference>
<evidence type="ECO:0000256" key="1">
    <source>
        <dbReference type="SAM" id="MobiDB-lite"/>
    </source>
</evidence>
<dbReference type="EMBL" id="JACGCI010000123">
    <property type="protein sequence ID" value="KAF6744359.1"/>
    <property type="molecule type" value="Genomic_DNA"/>
</dbReference>
<gene>
    <name evidence="3" type="ORF">DFP72DRAFT_857660</name>
</gene>
<protein>
    <submittedName>
        <fullName evidence="3">Uncharacterized protein</fullName>
    </submittedName>
</protein>
<evidence type="ECO:0000313" key="3">
    <source>
        <dbReference type="EMBL" id="KAF6744359.1"/>
    </source>
</evidence>
<sequence length="268" mass="29041">MDGRYIMRTDCRKLGTYIAYAIGMGPLGALLRFTLSNLQRIEPAITMRLRPRMRVVEDDGEYEHTYYQEGHPVSSDMEDPSCEADSASSDSGSIYMDTEDGSASGSSDLDDVDVTTDGSGAEWDGEDARMSDGEFGYSSDSDCSDMGGTTSSSSFNPYEMMAELQYGKKTRGDAYIARFVTGTSLVEGFSLEEDEAVRTLLLTNAPGSSIDGEQLLSSVPYSFSPRSTSSKTSAEEPDPTRPYTSKGNRPGVLRSGLFDLPLKAGRGH</sequence>
<evidence type="ECO:0000256" key="2">
    <source>
        <dbReference type="SAM" id="Phobius"/>
    </source>
</evidence>
<feature type="compositionally biased region" description="Low complexity" evidence="1">
    <location>
        <begin position="219"/>
        <end position="232"/>
    </location>
</feature>
<keyword evidence="2" id="KW-1133">Transmembrane helix</keyword>
<reference evidence="3 4" key="1">
    <citation type="submission" date="2020-07" db="EMBL/GenBank/DDBJ databases">
        <title>Comparative genomics of pyrophilous fungi reveals a link between fire events and developmental genes.</title>
        <authorList>
            <consortium name="DOE Joint Genome Institute"/>
            <person name="Steindorff A.S."/>
            <person name="Carver A."/>
            <person name="Calhoun S."/>
            <person name="Stillman K."/>
            <person name="Liu H."/>
            <person name="Lipzen A."/>
            <person name="Pangilinan J."/>
            <person name="Labutti K."/>
            <person name="Bruns T.D."/>
            <person name="Grigoriev I.V."/>
        </authorList>
    </citation>
    <scope>NUCLEOTIDE SEQUENCE [LARGE SCALE GENOMIC DNA]</scope>
    <source>
        <strain evidence="3 4">CBS 144469</strain>
    </source>
</reference>
<feature type="region of interest" description="Disordered" evidence="1">
    <location>
        <begin position="70"/>
        <end position="155"/>
    </location>
</feature>
<keyword evidence="2" id="KW-0812">Transmembrane</keyword>
<name>A0A8H6HCF1_9AGAR</name>
<keyword evidence="2" id="KW-0472">Membrane</keyword>
<proteinExistence type="predicted"/>
<evidence type="ECO:0000313" key="4">
    <source>
        <dbReference type="Proteomes" id="UP000521943"/>
    </source>
</evidence>
<keyword evidence="4" id="KW-1185">Reference proteome</keyword>
<organism evidence="3 4">
    <name type="scientific">Ephemerocybe angulata</name>
    <dbReference type="NCBI Taxonomy" id="980116"/>
    <lineage>
        <taxon>Eukaryota</taxon>
        <taxon>Fungi</taxon>
        <taxon>Dikarya</taxon>
        <taxon>Basidiomycota</taxon>
        <taxon>Agaricomycotina</taxon>
        <taxon>Agaricomycetes</taxon>
        <taxon>Agaricomycetidae</taxon>
        <taxon>Agaricales</taxon>
        <taxon>Agaricineae</taxon>
        <taxon>Psathyrellaceae</taxon>
        <taxon>Ephemerocybe</taxon>
    </lineage>
</organism>
<feature type="region of interest" description="Disordered" evidence="1">
    <location>
        <begin position="219"/>
        <end position="268"/>
    </location>
</feature>
<comment type="caution">
    <text evidence="3">The sequence shown here is derived from an EMBL/GenBank/DDBJ whole genome shotgun (WGS) entry which is preliminary data.</text>
</comment>